<reference evidence="1 2" key="1">
    <citation type="submission" date="2024-11" db="EMBL/GenBank/DDBJ databases">
        <title>Chromosome-level genome assembly of the freshwater bivalve Anodonta woodiana.</title>
        <authorList>
            <person name="Chen X."/>
        </authorList>
    </citation>
    <scope>NUCLEOTIDE SEQUENCE [LARGE SCALE GENOMIC DNA]</scope>
    <source>
        <strain evidence="1">MN2024</strain>
        <tissue evidence="1">Gills</tissue>
    </source>
</reference>
<accession>A0ABD3VFD5</accession>
<dbReference type="Proteomes" id="UP001634394">
    <property type="component" value="Unassembled WGS sequence"/>
</dbReference>
<proteinExistence type="predicted"/>
<evidence type="ECO:0000313" key="1">
    <source>
        <dbReference type="EMBL" id="KAL3860301.1"/>
    </source>
</evidence>
<protein>
    <submittedName>
        <fullName evidence="1">Uncharacterized protein</fullName>
    </submittedName>
</protein>
<dbReference type="InterPro" id="IPR036305">
    <property type="entry name" value="RGS_sf"/>
</dbReference>
<evidence type="ECO:0000313" key="2">
    <source>
        <dbReference type="Proteomes" id="UP001634394"/>
    </source>
</evidence>
<comment type="caution">
    <text evidence="1">The sequence shown here is derived from an EMBL/GenBank/DDBJ whole genome shotgun (WGS) entry which is preliminary data.</text>
</comment>
<keyword evidence="2" id="KW-1185">Reference proteome</keyword>
<organism evidence="1 2">
    <name type="scientific">Sinanodonta woodiana</name>
    <name type="common">Chinese pond mussel</name>
    <name type="synonym">Anodonta woodiana</name>
    <dbReference type="NCBI Taxonomy" id="1069815"/>
    <lineage>
        <taxon>Eukaryota</taxon>
        <taxon>Metazoa</taxon>
        <taxon>Spiralia</taxon>
        <taxon>Lophotrochozoa</taxon>
        <taxon>Mollusca</taxon>
        <taxon>Bivalvia</taxon>
        <taxon>Autobranchia</taxon>
        <taxon>Heteroconchia</taxon>
        <taxon>Palaeoheterodonta</taxon>
        <taxon>Unionida</taxon>
        <taxon>Unionoidea</taxon>
        <taxon>Unionidae</taxon>
        <taxon>Unioninae</taxon>
        <taxon>Sinanodonta</taxon>
    </lineage>
</organism>
<sequence>MESYFVLLFHMRKIFGQHVYYNFLEKTFEFEPPILQENEVCTDQHKVLCWLYSRRFEFFKKTSLYCEFLMTYELKTATICIQGIPEKDGTEDTENTSNLCKNLFGSVVGMMLFRESLRNTYGERVFSCWRDIARWHCLEDHDPEKLSLAKKYRPDIIHSADVSTSSWPRNIDLTLLTRLTSPRAVGQ</sequence>
<dbReference type="AlphaFoldDB" id="A0ABD3VFD5"/>
<gene>
    <name evidence="1" type="ORF">ACJMK2_010440</name>
</gene>
<dbReference type="EMBL" id="JBJQND010000012">
    <property type="protein sequence ID" value="KAL3860301.1"/>
    <property type="molecule type" value="Genomic_DNA"/>
</dbReference>
<name>A0ABD3VFD5_SINWO</name>
<dbReference type="SUPFAM" id="SSF48097">
    <property type="entry name" value="Regulator of G-protein signaling, RGS"/>
    <property type="match status" value="1"/>
</dbReference>